<feature type="region of interest" description="Disordered" evidence="13">
    <location>
        <begin position="530"/>
        <end position="569"/>
    </location>
</feature>
<comment type="similarity">
    <text evidence="5">Belongs to the carotenoid/retinoid oxidoreductase family.</text>
</comment>
<feature type="chain" id="PRO_5040828287" description="Amine oxidase" evidence="14">
    <location>
        <begin position="19"/>
        <end position="569"/>
    </location>
</feature>
<evidence type="ECO:0000256" key="3">
    <source>
        <dbReference type="ARBA" id="ARBA00004260"/>
    </source>
</evidence>
<evidence type="ECO:0000256" key="7">
    <source>
        <dbReference type="ARBA" id="ARBA00022904"/>
    </source>
</evidence>
<dbReference type="GO" id="GO:0016117">
    <property type="term" value="P:carotenoid biosynthetic process"/>
    <property type="evidence" value="ECO:0007669"/>
    <property type="project" value="UniProtKB-KW"/>
</dbReference>
<evidence type="ECO:0000256" key="11">
    <source>
        <dbReference type="PIRSR" id="PIRSR601613-1"/>
    </source>
</evidence>
<dbReference type="PRINTS" id="PR00757">
    <property type="entry name" value="AMINEOXDASEF"/>
</dbReference>
<keyword evidence="12" id="KW-0285">Flavoprotein</keyword>
<evidence type="ECO:0000256" key="14">
    <source>
        <dbReference type="SAM" id="SignalP"/>
    </source>
</evidence>
<evidence type="ECO:0000256" key="6">
    <source>
        <dbReference type="ARBA" id="ARBA00022746"/>
    </source>
</evidence>
<dbReference type="OrthoDB" id="5046242at2759"/>
<dbReference type="InterPro" id="IPR036188">
    <property type="entry name" value="FAD/NAD-bd_sf"/>
</dbReference>
<feature type="domain" description="Amine oxidase" evidence="15">
    <location>
        <begin position="67"/>
        <end position="526"/>
    </location>
</feature>
<keyword evidence="12" id="KW-0274">FAD</keyword>
<keyword evidence="17" id="KW-1185">Reference proteome</keyword>
<dbReference type="InterPro" id="IPR002937">
    <property type="entry name" value="Amino_oxidase"/>
</dbReference>
<keyword evidence="8 12" id="KW-0560">Oxidoreductase</keyword>
<comment type="pathway">
    <text evidence="4">Carotenoid biosynthesis; lycopene biosynthesis.</text>
</comment>
<comment type="similarity">
    <text evidence="12">Belongs to the flavin monoamine oxidase family.</text>
</comment>
<feature type="binding site" evidence="11">
    <location>
        <position position="296"/>
    </location>
    <ligand>
        <name>FAD</name>
        <dbReference type="ChEBI" id="CHEBI:57692"/>
    </ligand>
</feature>
<feature type="compositionally biased region" description="Gly residues" evidence="13">
    <location>
        <begin position="535"/>
        <end position="547"/>
    </location>
</feature>
<evidence type="ECO:0000313" key="16">
    <source>
        <dbReference type="EMBL" id="GMH85079.1"/>
    </source>
</evidence>
<evidence type="ECO:0000256" key="12">
    <source>
        <dbReference type="RuleBase" id="RU362067"/>
    </source>
</evidence>
<dbReference type="Gene3D" id="3.50.50.60">
    <property type="entry name" value="FAD/NAD(P)-binding domain"/>
    <property type="match status" value="1"/>
</dbReference>
<reference evidence="17" key="1">
    <citation type="journal article" date="2023" name="Commun. Biol.">
        <title>Genome analysis of Parmales, the sister group of diatoms, reveals the evolutionary specialization of diatoms from phago-mixotrophs to photoautotrophs.</title>
        <authorList>
            <person name="Ban H."/>
            <person name="Sato S."/>
            <person name="Yoshikawa S."/>
            <person name="Yamada K."/>
            <person name="Nakamura Y."/>
            <person name="Ichinomiya M."/>
            <person name="Sato N."/>
            <person name="Blanc-Mathieu R."/>
            <person name="Endo H."/>
            <person name="Kuwata A."/>
            <person name="Ogata H."/>
        </authorList>
    </citation>
    <scope>NUCLEOTIDE SEQUENCE [LARGE SCALE GENOMIC DNA]</scope>
    <source>
        <strain evidence="17">NIES 3701</strain>
    </source>
</reference>
<dbReference type="PANTHER" id="PTHR42923:SF45">
    <property type="entry name" value="15-CIS-PHYTOENE DESATURASE, CHLOROPLASTIC_CHROMOPLASTIC"/>
    <property type="match status" value="1"/>
</dbReference>
<feature type="signal peptide" evidence="14">
    <location>
        <begin position="1"/>
        <end position="18"/>
    </location>
</feature>
<dbReference type="Proteomes" id="UP001165085">
    <property type="component" value="Unassembled WGS sequence"/>
</dbReference>
<evidence type="ECO:0000259" key="15">
    <source>
        <dbReference type="Pfam" id="PF01593"/>
    </source>
</evidence>
<dbReference type="GO" id="GO:0016020">
    <property type="term" value="C:membrane"/>
    <property type="evidence" value="ECO:0007669"/>
    <property type="project" value="UniProtKB-SubCell"/>
</dbReference>
<evidence type="ECO:0000256" key="2">
    <source>
        <dbReference type="ARBA" id="ARBA00004170"/>
    </source>
</evidence>
<evidence type="ECO:0000256" key="13">
    <source>
        <dbReference type="SAM" id="MobiDB-lite"/>
    </source>
</evidence>
<organism evidence="16 17">
    <name type="scientific">Triparma strigata</name>
    <dbReference type="NCBI Taxonomy" id="1606541"/>
    <lineage>
        <taxon>Eukaryota</taxon>
        <taxon>Sar</taxon>
        <taxon>Stramenopiles</taxon>
        <taxon>Ochrophyta</taxon>
        <taxon>Bolidophyceae</taxon>
        <taxon>Parmales</taxon>
        <taxon>Triparmaceae</taxon>
        <taxon>Triparma</taxon>
    </lineage>
</organism>
<evidence type="ECO:0000256" key="9">
    <source>
        <dbReference type="ARBA" id="ARBA00023136"/>
    </source>
</evidence>
<gene>
    <name evidence="16" type="ORF">TrST_g2751</name>
</gene>
<dbReference type="InterPro" id="IPR050464">
    <property type="entry name" value="Zeta_carotene_desat/Oxidored"/>
</dbReference>
<dbReference type="EC" id="1.4.3.-" evidence="12"/>
<comment type="caution">
    <text evidence="16">The sequence shown here is derived from an EMBL/GenBank/DDBJ whole genome shotgun (WGS) entry which is preliminary data.</text>
</comment>
<keyword evidence="7" id="KW-0934">Plastid</keyword>
<comment type="subcellular location">
    <subcellularLocation>
        <location evidence="2">Membrane</location>
        <topology evidence="2">Peripheral membrane protein</topology>
    </subcellularLocation>
    <subcellularLocation>
        <location evidence="3">Plastid</location>
        <location evidence="3">Chromoplast</location>
    </subcellularLocation>
</comment>
<comment type="catalytic activity">
    <reaction evidence="10">
        <text>2 a plastoquinone + 15-cis-phytoene = 9,9',15-tri-cis-zeta-carotene + 2 a plastoquinol</text>
        <dbReference type="Rhea" id="RHEA:30287"/>
        <dbReference type="Rhea" id="RHEA-COMP:9561"/>
        <dbReference type="Rhea" id="RHEA-COMP:9562"/>
        <dbReference type="ChEBI" id="CHEBI:17757"/>
        <dbReference type="ChEBI" id="CHEBI:27787"/>
        <dbReference type="ChEBI" id="CHEBI:48717"/>
        <dbReference type="ChEBI" id="CHEBI:62192"/>
        <dbReference type="EC" id="1.3.5.5"/>
    </reaction>
</comment>
<feature type="binding site" evidence="11">
    <location>
        <position position="68"/>
    </location>
    <ligand>
        <name>FAD</name>
        <dbReference type="ChEBI" id="CHEBI:57692"/>
    </ligand>
</feature>
<keyword evidence="6" id="KW-0125">Carotenoid biosynthesis</keyword>
<dbReference type="AlphaFoldDB" id="A0A9W7B6I4"/>
<sequence length="569" mass="61697">MLQFYIVVLLSIIAIASPLTLPRRPTPSRIFDTENYKDAASLSKKLASHKPSTPSDVKTVAVIGGGLSGLSCAKYLSDAGHTPVIYEARSILGGKVSAWADPSGDYIETGLHIFFGAYPNMMNLFTELSLHSRLQWTPHRMTFALPSTPGGFTSFNFPGPSIPSPFNMAYAILTNTEMLSLLDKLKMLPGLLPMYVRGQSFIDEQDELTVDEFMEKYGMPPSIKVELFNAMGKALDFIDSSKLSMGVILTAMNRFINEADGSQTAFIDGPQTERLCGPIKEYIEERGGKVNTGMPVDEIVTDDEGVITCLKMRDGSEVVADHYVSAMPVDVFKRLMPEKWAGNSFFKGVEELKGVPVINVMVWFDGRLETSGEGLCFSRSEVLSVYADMSKNCAEYENSEGSVLSLVFAPCDEQTGSSINWMKEPDSQIIDATLGELCRLFPGELGSDARFPRTESEGPHGVRVVKSAVVRTPRSVYAAVPGMNKFRPTQSTPIPNFTLAGDWSSQKYLGSMEGAVYAGKLAAEAIVEGRRGEGEQGGGGKKPGGNRGETPIAFGGGQVGVGTEFKNHA</sequence>
<accession>A0A9W7B6I4</accession>
<dbReference type="InterPro" id="IPR001613">
    <property type="entry name" value="Flavin_amine_oxidase"/>
</dbReference>
<dbReference type="FunFam" id="3.50.50.60:FF:000091">
    <property type="entry name" value="15-cis-phytoene desaturase, chloroplastic/chromoplastic"/>
    <property type="match status" value="1"/>
</dbReference>
<keyword evidence="7" id="KW-0957">Chromoplast</keyword>
<evidence type="ECO:0000313" key="17">
    <source>
        <dbReference type="Proteomes" id="UP001165085"/>
    </source>
</evidence>
<evidence type="ECO:0000256" key="5">
    <source>
        <dbReference type="ARBA" id="ARBA00006046"/>
    </source>
</evidence>
<evidence type="ECO:0000256" key="8">
    <source>
        <dbReference type="ARBA" id="ARBA00023002"/>
    </source>
</evidence>
<dbReference type="GO" id="GO:0016166">
    <property type="term" value="F:phytoene dehydrogenase activity"/>
    <property type="evidence" value="ECO:0007669"/>
    <property type="project" value="UniProtKB-ARBA"/>
</dbReference>
<feature type="binding site" evidence="11">
    <location>
        <begin position="87"/>
        <end position="88"/>
    </location>
    <ligand>
        <name>FAD</name>
        <dbReference type="ChEBI" id="CHEBI:57692"/>
    </ligand>
</feature>
<dbReference type="SUPFAM" id="SSF51905">
    <property type="entry name" value="FAD/NAD(P)-binding domain"/>
    <property type="match status" value="1"/>
</dbReference>
<evidence type="ECO:0000256" key="4">
    <source>
        <dbReference type="ARBA" id="ARBA00004900"/>
    </source>
</evidence>
<keyword evidence="9" id="KW-0472">Membrane</keyword>
<evidence type="ECO:0000256" key="1">
    <source>
        <dbReference type="ARBA" id="ARBA00001974"/>
    </source>
</evidence>
<proteinExistence type="inferred from homology"/>
<keyword evidence="14" id="KW-0732">Signal</keyword>
<comment type="cofactor">
    <cofactor evidence="1 12">
        <name>FAD</name>
        <dbReference type="ChEBI" id="CHEBI:57692"/>
    </cofactor>
</comment>
<protein>
    <recommendedName>
        <fullName evidence="12">Amine oxidase</fullName>
        <ecNumber evidence="12">1.4.3.-</ecNumber>
    </recommendedName>
</protein>
<evidence type="ECO:0000256" key="10">
    <source>
        <dbReference type="ARBA" id="ARBA00049319"/>
    </source>
</evidence>
<dbReference type="PANTHER" id="PTHR42923">
    <property type="entry name" value="PROTOPORPHYRINOGEN OXIDASE"/>
    <property type="match status" value="1"/>
</dbReference>
<name>A0A9W7B6I4_9STRA</name>
<dbReference type="EMBL" id="BRXY01000299">
    <property type="protein sequence ID" value="GMH85079.1"/>
    <property type="molecule type" value="Genomic_DNA"/>
</dbReference>
<dbReference type="Pfam" id="PF01593">
    <property type="entry name" value="Amino_oxidase"/>
    <property type="match status" value="1"/>
</dbReference>